<evidence type="ECO:0000313" key="2">
    <source>
        <dbReference type="Proteomes" id="UP001161247"/>
    </source>
</evidence>
<sequence>MKYPFIEQVYGVETAATQNAEDLKHTRVEKNEAAALDDDEVIDLSILFSQTNAANTSFSDMSVEPKIEEPKRNVVENFSKDEVHVHLVKNFDELPYHGELLKKFCAEKKEFQFHGVETWPPPSSAAADHISLTRLLEFTERHRPNYQRPSLVLTVQIYRSESGDQINGHHGDATVTDDSDERPPLAVAESVTKRQIHGDIARSVEICRSFLI</sequence>
<reference evidence="1" key="1">
    <citation type="submission" date="2023-03" db="EMBL/GenBank/DDBJ databases">
        <authorList>
            <person name="Julca I."/>
        </authorList>
    </citation>
    <scope>NUCLEOTIDE SEQUENCE</scope>
</reference>
<keyword evidence="2" id="KW-1185">Reference proteome</keyword>
<dbReference type="AlphaFoldDB" id="A0AAV1CUS4"/>
<name>A0AAV1CUS4_OLDCO</name>
<evidence type="ECO:0000313" key="1">
    <source>
        <dbReference type="EMBL" id="CAI9099170.1"/>
    </source>
</evidence>
<protein>
    <submittedName>
        <fullName evidence="1">OLC1v1035951C1</fullName>
    </submittedName>
</protein>
<dbReference type="EMBL" id="OX459120">
    <property type="protein sequence ID" value="CAI9099170.1"/>
    <property type="molecule type" value="Genomic_DNA"/>
</dbReference>
<proteinExistence type="predicted"/>
<organism evidence="1 2">
    <name type="scientific">Oldenlandia corymbosa var. corymbosa</name>
    <dbReference type="NCBI Taxonomy" id="529605"/>
    <lineage>
        <taxon>Eukaryota</taxon>
        <taxon>Viridiplantae</taxon>
        <taxon>Streptophyta</taxon>
        <taxon>Embryophyta</taxon>
        <taxon>Tracheophyta</taxon>
        <taxon>Spermatophyta</taxon>
        <taxon>Magnoliopsida</taxon>
        <taxon>eudicotyledons</taxon>
        <taxon>Gunneridae</taxon>
        <taxon>Pentapetalae</taxon>
        <taxon>asterids</taxon>
        <taxon>lamiids</taxon>
        <taxon>Gentianales</taxon>
        <taxon>Rubiaceae</taxon>
        <taxon>Rubioideae</taxon>
        <taxon>Spermacoceae</taxon>
        <taxon>Hedyotis-Oldenlandia complex</taxon>
        <taxon>Oldenlandia</taxon>
    </lineage>
</organism>
<accession>A0AAV1CUS4</accession>
<dbReference type="Proteomes" id="UP001161247">
    <property type="component" value="Chromosome 3"/>
</dbReference>
<gene>
    <name evidence="1" type="ORF">OLC1_LOCUS9242</name>
</gene>